<dbReference type="Proteomes" id="UP000632222">
    <property type="component" value="Unassembled WGS sequence"/>
</dbReference>
<accession>A0ABQ2CTB3</accession>
<evidence type="ECO:0000313" key="2">
    <source>
        <dbReference type="EMBL" id="GGJ19139.1"/>
    </source>
</evidence>
<dbReference type="EMBL" id="BMOD01000001">
    <property type="protein sequence ID" value="GGJ19139.1"/>
    <property type="molecule type" value="Genomic_DNA"/>
</dbReference>
<keyword evidence="3" id="KW-1185">Reference proteome</keyword>
<keyword evidence="1" id="KW-0812">Transmembrane</keyword>
<dbReference type="RefSeq" id="WP_188998331.1">
    <property type="nucleotide sequence ID" value="NZ_BMOD01000001.1"/>
</dbReference>
<gene>
    <name evidence="2" type="ORF">GCM10008938_01440</name>
</gene>
<sequence length="407" mass="43076">MDQSFQDHLQDHLQVHRSGRHQEGFILVAMLSLAVFVLLLGSGMAFMAQNSLQVGGNARANLRARVAADAALESGLAVLKAHSGPEQLQNLHQHVVTAPLAGEMQGTAVLSVLQHDATAVLVQMKGEGQAENHARHTSLMVVQGTHQSDPDVFAGVVSMDQVVSQGTVALQNGAILHANAGQMSLASPDLKTVEVPVPQVQSRSLLQEESCQGLLGDTLLTSQVQADALFPAKTLVCVQGNLAVAAPLVLKNTRILVQGKLTLSAGSLLENSLLEVKQTLQAEGLEVKDSSVLAQQDMVFQDLKGTGRVLLASAEHLTVVHGQQNNVPASSLTLIAQQNLSIDMQSDLQGIFWAGGKIMRSGPGKLWGAMAAVGSIDLGKGSTVVKIPGLGQDWLPGKYRFRVISRK</sequence>
<evidence type="ECO:0000313" key="3">
    <source>
        <dbReference type="Proteomes" id="UP000632222"/>
    </source>
</evidence>
<name>A0ABQ2CTB3_9DEIO</name>
<proteinExistence type="predicted"/>
<comment type="caution">
    <text evidence="2">The sequence shown here is derived from an EMBL/GenBank/DDBJ whole genome shotgun (WGS) entry which is preliminary data.</text>
</comment>
<reference evidence="3" key="1">
    <citation type="journal article" date="2019" name="Int. J. Syst. Evol. Microbiol.">
        <title>The Global Catalogue of Microorganisms (GCM) 10K type strain sequencing project: providing services to taxonomists for standard genome sequencing and annotation.</title>
        <authorList>
            <consortium name="The Broad Institute Genomics Platform"/>
            <consortium name="The Broad Institute Genome Sequencing Center for Infectious Disease"/>
            <person name="Wu L."/>
            <person name="Ma J."/>
        </authorList>
    </citation>
    <scope>NUCLEOTIDE SEQUENCE [LARGE SCALE GENOMIC DNA]</scope>
    <source>
        <strain evidence="3">JCM 14370</strain>
    </source>
</reference>
<evidence type="ECO:0008006" key="4">
    <source>
        <dbReference type="Google" id="ProtNLM"/>
    </source>
</evidence>
<keyword evidence="1" id="KW-0472">Membrane</keyword>
<protein>
    <recommendedName>
        <fullName evidence="4">Flp pilus-assembly TadG-like N-terminal domain-containing protein</fullName>
    </recommendedName>
</protein>
<feature type="transmembrane region" description="Helical" evidence="1">
    <location>
        <begin position="25"/>
        <end position="48"/>
    </location>
</feature>
<organism evidence="2 3">
    <name type="scientific">Deinococcus roseus</name>
    <dbReference type="NCBI Taxonomy" id="392414"/>
    <lineage>
        <taxon>Bacteria</taxon>
        <taxon>Thermotogati</taxon>
        <taxon>Deinococcota</taxon>
        <taxon>Deinococci</taxon>
        <taxon>Deinococcales</taxon>
        <taxon>Deinococcaceae</taxon>
        <taxon>Deinococcus</taxon>
    </lineage>
</organism>
<evidence type="ECO:0000256" key="1">
    <source>
        <dbReference type="SAM" id="Phobius"/>
    </source>
</evidence>
<keyword evidence="1" id="KW-1133">Transmembrane helix</keyword>